<feature type="region of interest" description="Disordered" evidence="4">
    <location>
        <begin position="1"/>
        <end position="65"/>
    </location>
</feature>
<dbReference type="Proteomes" id="UP000663870">
    <property type="component" value="Unassembled WGS sequence"/>
</dbReference>
<evidence type="ECO:0000313" key="5">
    <source>
        <dbReference type="EMBL" id="CAF1269261.1"/>
    </source>
</evidence>
<dbReference type="GO" id="GO:0048471">
    <property type="term" value="C:perinuclear region of cytoplasm"/>
    <property type="evidence" value="ECO:0007669"/>
    <property type="project" value="TreeGrafter"/>
</dbReference>
<dbReference type="Gene3D" id="3.80.10.10">
    <property type="entry name" value="Ribonuclease Inhibitor"/>
    <property type="match status" value="1"/>
</dbReference>
<dbReference type="PANTHER" id="PTHR24113">
    <property type="entry name" value="RAN GTPASE-ACTIVATING PROTEIN 1"/>
    <property type="match status" value="1"/>
</dbReference>
<evidence type="ECO:0000313" key="6">
    <source>
        <dbReference type="EMBL" id="CAF1548888.1"/>
    </source>
</evidence>
<dbReference type="InterPro" id="IPR006553">
    <property type="entry name" value="Leu-rich_rpt_Cys-con_subtyp"/>
</dbReference>
<evidence type="ECO:0000313" key="8">
    <source>
        <dbReference type="Proteomes" id="UP000663870"/>
    </source>
</evidence>
<organism evidence="5 7">
    <name type="scientific">Rotaria sordida</name>
    <dbReference type="NCBI Taxonomy" id="392033"/>
    <lineage>
        <taxon>Eukaryota</taxon>
        <taxon>Metazoa</taxon>
        <taxon>Spiralia</taxon>
        <taxon>Gnathifera</taxon>
        <taxon>Rotifera</taxon>
        <taxon>Eurotatoria</taxon>
        <taxon>Bdelloidea</taxon>
        <taxon>Philodinida</taxon>
        <taxon>Philodinidae</taxon>
        <taxon>Rotaria</taxon>
    </lineage>
</organism>
<dbReference type="AlphaFoldDB" id="A0A815BLZ7"/>
<dbReference type="InterPro" id="IPR032675">
    <property type="entry name" value="LRR_dom_sf"/>
</dbReference>
<dbReference type="Proteomes" id="UP000663854">
    <property type="component" value="Unassembled WGS sequence"/>
</dbReference>
<dbReference type="SUPFAM" id="SSF52047">
    <property type="entry name" value="RNI-like"/>
    <property type="match status" value="1"/>
</dbReference>
<evidence type="ECO:0000256" key="3">
    <source>
        <dbReference type="ARBA" id="ARBA00022737"/>
    </source>
</evidence>
<dbReference type="GO" id="GO:0005634">
    <property type="term" value="C:nucleus"/>
    <property type="evidence" value="ECO:0007669"/>
    <property type="project" value="TreeGrafter"/>
</dbReference>
<keyword evidence="3" id="KW-0677">Repeat</keyword>
<protein>
    <submittedName>
        <fullName evidence="5">Uncharacterized protein</fullName>
    </submittedName>
</protein>
<dbReference type="GO" id="GO:0006913">
    <property type="term" value="P:nucleocytoplasmic transport"/>
    <property type="evidence" value="ECO:0007669"/>
    <property type="project" value="TreeGrafter"/>
</dbReference>
<comment type="caution">
    <text evidence="5">The sequence shown here is derived from an EMBL/GenBank/DDBJ whole genome shotgun (WGS) entry which is preliminary data.</text>
</comment>
<keyword evidence="2" id="KW-0433">Leucine-rich repeat</keyword>
<proteinExistence type="predicted"/>
<dbReference type="EMBL" id="CAJNOL010003145">
    <property type="protein sequence ID" value="CAF1548888.1"/>
    <property type="molecule type" value="Genomic_DNA"/>
</dbReference>
<feature type="compositionally biased region" description="Basic and acidic residues" evidence="4">
    <location>
        <begin position="14"/>
        <end position="30"/>
    </location>
</feature>
<evidence type="ECO:0000256" key="1">
    <source>
        <dbReference type="ARBA" id="ARBA00022468"/>
    </source>
</evidence>
<dbReference type="PANTHER" id="PTHR24113:SF12">
    <property type="entry name" value="RAN GTPASE-ACTIVATING PROTEIN 1"/>
    <property type="match status" value="1"/>
</dbReference>
<dbReference type="GO" id="GO:0005829">
    <property type="term" value="C:cytosol"/>
    <property type="evidence" value="ECO:0007669"/>
    <property type="project" value="TreeGrafter"/>
</dbReference>
<sequence>MKPLNGPHSSKNIIRKDDQNSNQHNQDKNAKQTRSASIVSLIDNQKPKNRTSKYRLSLAPTTEERSEGLKFWKGYNFKSDNDDQLSTSEELETEHQNNDHQAAECISQLKLDENHTNQDLQTNKASSFCQNEQTEDDINLTVEEQLTLPEDPNRKHMSLEEKLADNHELDILGIMNLSSMNVTDNDMPLIIQRAFSQNKTKCIGLILRDNALTSIGVKILVDALLATRTKLKYLSFSNNPEIGDEGIEYLANLLQKSRSITFLAIPNTGITDRGIRLLADILCGVDADSTCPPLEKLHISFNKSITDESMEPLIQIIEQNQTLKLLSLQHCSLSDNVRRKLKQASTKKKKKKKFTLKD</sequence>
<feature type="region of interest" description="Disordered" evidence="4">
    <location>
        <begin position="78"/>
        <end position="102"/>
    </location>
</feature>
<dbReference type="EMBL" id="CAJNOH010002049">
    <property type="protein sequence ID" value="CAF1269261.1"/>
    <property type="molecule type" value="Genomic_DNA"/>
</dbReference>
<keyword evidence="1" id="KW-0343">GTPase activation</keyword>
<accession>A0A815BLZ7</accession>
<dbReference type="SMART" id="SM00367">
    <property type="entry name" value="LRR_CC"/>
    <property type="match status" value="2"/>
</dbReference>
<feature type="compositionally biased region" description="Basic and acidic residues" evidence="4">
    <location>
        <begin position="93"/>
        <end position="102"/>
    </location>
</feature>
<dbReference type="InterPro" id="IPR027038">
    <property type="entry name" value="RanGap"/>
</dbReference>
<reference evidence="5" key="1">
    <citation type="submission" date="2021-02" db="EMBL/GenBank/DDBJ databases">
        <authorList>
            <person name="Nowell W R."/>
        </authorList>
    </citation>
    <scope>NUCLEOTIDE SEQUENCE</scope>
</reference>
<evidence type="ECO:0000313" key="7">
    <source>
        <dbReference type="Proteomes" id="UP000663854"/>
    </source>
</evidence>
<keyword evidence="8" id="KW-1185">Reference proteome</keyword>
<dbReference type="InterPro" id="IPR001611">
    <property type="entry name" value="Leu-rich_rpt"/>
</dbReference>
<dbReference type="Pfam" id="PF13516">
    <property type="entry name" value="LRR_6"/>
    <property type="match status" value="2"/>
</dbReference>
<dbReference type="GO" id="GO:0005096">
    <property type="term" value="F:GTPase activator activity"/>
    <property type="evidence" value="ECO:0007669"/>
    <property type="project" value="UniProtKB-KW"/>
</dbReference>
<name>A0A815BLZ7_9BILA</name>
<evidence type="ECO:0000256" key="4">
    <source>
        <dbReference type="SAM" id="MobiDB-lite"/>
    </source>
</evidence>
<gene>
    <name evidence="6" type="ORF">JXQ802_LOCUS43483</name>
    <name evidence="5" type="ORF">PYM288_LOCUS28289</name>
</gene>
<evidence type="ECO:0000256" key="2">
    <source>
        <dbReference type="ARBA" id="ARBA00022614"/>
    </source>
</evidence>
<dbReference type="GO" id="GO:0031267">
    <property type="term" value="F:small GTPase binding"/>
    <property type="evidence" value="ECO:0007669"/>
    <property type="project" value="TreeGrafter"/>
</dbReference>